<dbReference type="RefSeq" id="WP_208843551.1">
    <property type="nucleotide sequence ID" value="NZ_CP072133.1"/>
</dbReference>
<evidence type="ECO:0000313" key="14">
    <source>
        <dbReference type="EMBL" id="QTH71928.1"/>
    </source>
</evidence>
<evidence type="ECO:0000256" key="4">
    <source>
        <dbReference type="ARBA" id="ARBA00022643"/>
    </source>
</evidence>
<evidence type="ECO:0000256" key="6">
    <source>
        <dbReference type="ARBA" id="ARBA00022857"/>
    </source>
</evidence>
<comment type="similarity">
    <text evidence="10">Belongs to the dus family.</text>
</comment>
<evidence type="ECO:0000256" key="9">
    <source>
        <dbReference type="HAMAP-Rule" id="MF_02043"/>
    </source>
</evidence>
<evidence type="ECO:0000256" key="2">
    <source>
        <dbReference type="ARBA" id="ARBA00022555"/>
    </source>
</evidence>
<name>A0A975DHL6_9GAMM</name>
<dbReference type="AlphaFoldDB" id="A0A975DHL6"/>
<keyword evidence="15" id="KW-1185">Reference proteome</keyword>
<accession>A0A975DHL6</accession>
<feature type="site" description="Interacts with tRNA; defines subfamily-specific binding signature" evidence="9">
    <location>
        <position position="278"/>
    </location>
</feature>
<keyword evidence="12" id="KW-0547">Nucleotide-binding</keyword>
<dbReference type="KEGG" id="pxi:J5O05_03125"/>
<protein>
    <recommendedName>
        <fullName evidence="9">tRNA-dihydrouridine(16) synthase</fullName>
        <ecNumber evidence="9">1.3.1.-</ecNumber>
    </recommendedName>
    <alternativeName>
        <fullName evidence="9">U16-specific dihydrouridine synthase</fullName>
        <shortName evidence="9">U16-specific Dus</shortName>
    </alternativeName>
    <alternativeName>
        <fullName evidence="9">tRNA-dihydrouridine synthase C</fullName>
    </alternativeName>
</protein>
<evidence type="ECO:0000259" key="13">
    <source>
        <dbReference type="Pfam" id="PF01207"/>
    </source>
</evidence>
<comment type="catalytic activity">
    <reaction evidence="9">
        <text>5,6-dihydrouridine(16) in tRNA + NAD(+) = uridine(16) in tRNA + NADH + H(+)</text>
        <dbReference type="Rhea" id="RHEA:53380"/>
        <dbReference type="Rhea" id="RHEA-COMP:13543"/>
        <dbReference type="Rhea" id="RHEA-COMP:13544"/>
        <dbReference type="ChEBI" id="CHEBI:15378"/>
        <dbReference type="ChEBI" id="CHEBI:57540"/>
        <dbReference type="ChEBI" id="CHEBI:57945"/>
        <dbReference type="ChEBI" id="CHEBI:65315"/>
        <dbReference type="ChEBI" id="CHEBI:74443"/>
    </reaction>
</comment>
<sequence>MKITLAPMEGVVDFQMRKLLTKLGGYDLCVTEFLRVVDITFPRKKFLSNCPELADGGYTSSGTPVRIQLLGQNPSVLAANARKAVLLGSHGVDLNFGCPAKTVNKNKGGAVLLKEPDQIYEIVKAVRDNVPSEHEVSAKIRLGYDDDSNSQAIVDAVQKAGASSLVIHARTKRDGYSPPAYWEKIPPLKTNLSMPVIANGEIWTVEDAFACQARSSCEDIMIGRGALARPDLAAEIKATLNNQPYQPIVWADVLHLILESSRELLPHHTPHYFSSRIKQWLVYLKRQYPEASELFTQIRLMHRKDEVIEALESQLSRQ</sequence>
<evidence type="ECO:0000313" key="15">
    <source>
        <dbReference type="Proteomes" id="UP000664904"/>
    </source>
</evidence>
<feature type="site" description="Interacts with tRNA; defines subfamily-specific binding signature" evidence="9">
    <location>
        <position position="299"/>
    </location>
</feature>
<keyword evidence="5 9" id="KW-0819">tRNA processing</keyword>
<reference evidence="14" key="1">
    <citation type="submission" date="2021-03" db="EMBL/GenBank/DDBJ databases">
        <title>Complete Genome of Pseudoalteromonas xiamenensis STKMTI.2, a new potential marine bacterium producing anti-Vibrio compounds.</title>
        <authorList>
            <person name="Handayani D.P."/>
            <person name="Isnansetyo A."/>
            <person name="Istiqomah I."/>
            <person name="Jumina J."/>
        </authorList>
    </citation>
    <scope>NUCLEOTIDE SEQUENCE</scope>
    <source>
        <strain evidence="14">STKMTI.2</strain>
    </source>
</reference>
<comment type="function">
    <text evidence="9">Catalyzes the synthesis of 5,6-dihydrouridine (D), a modified base found in the D-loop of most tRNAs, via the reduction of the C5-C6 double bond in target uridines. Specifically modifies U16 in tRNAs.</text>
</comment>
<dbReference type="Gene3D" id="3.20.20.70">
    <property type="entry name" value="Aldolase class I"/>
    <property type="match status" value="1"/>
</dbReference>
<dbReference type="InterPro" id="IPR018517">
    <property type="entry name" value="tRNA_hU_synthase_CS"/>
</dbReference>
<evidence type="ECO:0000256" key="7">
    <source>
        <dbReference type="ARBA" id="ARBA00022884"/>
    </source>
</evidence>
<dbReference type="Pfam" id="PF01207">
    <property type="entry name" value="Dus"/>
    <property type="match status" value="1"/>
</dbReference>
<evidence type="ECO:0000256" key="5">
    <source>
        <dbReference type="ARBA" id="ARBA00022694"/>
    </source>
</evidence>
<feature type="binding site" evidence="9 12">
    <location>
        <position position="68"/>
    </location>
    <ligand>
        <name>FMN</name>
        <dbReference type="ChEBI" id="CHEBI:58210"/>
    </ligand>
</feature>
<keyword evidence="6 9" id="KW-0521">NADP</keyword>
<evidence type="ECO:0000256" key="10">
    <source>
        <dbReference type="PIRNR" id="PIRNR006621"/>
    </source>
</evidence>
<keyword evidence="8 9" id="KW-0560">Oxidoreductase</keyword>
<dbReference type="CDD" id="cd02801">
    <property type="entry name" value="DUS_like_FMN"/>
    <property type="match status" value="1"/>
</dbReference>
<comment type="cofactor">
    <cofactor evidence="1 9 10 12">
        <name>FMN</name>
        <dbReference type="ChEBI" id="CHEBI:58210"/>
    </cofactor>
</comment>
<dbReference type="SUPFAM" id="SSF51395">
    <property type="entry name" value="FMN-linked oxidoreductases"/>
    <property type="match status" value="1"/>
</dbReference>
<feature type="site" description="Interacts with tRNA" evidence="9">
    <location>
        <position position="176"/>
    </location>
</feature>
<dbReference type="InterPro" id="IPR035587">
    <property type="entry name" value="DUS-like_FMN-bd"/>
</dbReference>
<dbReference type="GO" id="GO:0000049">
    <property type="term" value="F:tRNA binding"/>
    <property type="evidence" value="ECO:0007669"/>
    <property type="project" value="UniProtKB-UniRule"/>
</dbReference>
<dbReference type="GO" id="GO:0050660">
    <property type="term" value="F:flavin adenine dinucleotide binding"/>
    <property type="evidence" value="ECO:0007669"/>
    <property type="project" value="InterPro"/>
</dbReference>
<feature type="binding site" evidence="9 12">
    <location>
        <begin position="223"/>
        <end position="224"/>
    </location>
    <ligand>
        <name>FMN</name>
        <dbReference type="ChEBI" id="CHEBI:58210"/>
    </ligand>
</feature>
<keyword evidence="2 9" id="KW-0820">tRNA-binding</keyword>
<dbReference type="Gene3D" id="1.20.225.30">
    <property type="entry name" value="Dihydrouridine synthase, C-terminal recognition domain"/>
    <property type="match status" value="1"/>
</dbReference>
<dbReference type="PANTHER" id="PTHR11082">
    <property type="entry name" value="TRNA-DIHYDROURIDINE SYNTHASE"/>
    <property type="match status" value="1"/>
</dbReference>
<dbReference type="InterPro" id="IPR001269">
    <property type="entry name" value="DUS_fam"/>
</dbReference>
<evidence type="ECO:0000256" key="11">
    <source>
        <dbReference type="PIRSR" id="PIRSR006621-1"/>
    </source>
</evidence>
<dbReference type="PROSITE" id="PS01136">
    <property type="entry name" value="UPF0034"/>
    <property type="match status" value="1"/>
</dbReference>
<dbReference type="PANTHER" id="PTHR11082:SF26">
    <property type="entry name" value="TRNA-DIHYDROURIDINE(16) SYNTHASE"/>
    <property type="match status" value="1"/>
</dbReference>
<keyword evidence="7 9" id="KW-0694">RNA-binding</keyword>
<dbReference type="InterPro" id="IPR032886">
    <property type="entry name" value="DusC"/>
</dbReference>
<evidence type="ECO:0000256" key="12">
    <source>
        <dbReference type="PIRSR" id="PIRSR006621-2"/>
    </source>
</evidence>
<feature type="site" description="Interacts with tRNA" evidence="9">
    <location>
        <position position="283"/>
    </location>
</feature>
<dbReference type="InterPro" id="IPR013785">
    <property type="entry name" value="Aldolase_TIM"/>
</dbReference>
<keyword evidence="3 9" id="KW-0285">Flavoprotein</keyword>
<feature type="active site" description="Proton donor" evidence="9 11">
    <location>
        <position position="98"/>
    </location>
</feature>
<dbReference type="GO" id="GO:0017150">
    <property type="term" value="F:tRNA dihydrouridine synthase activity"/>
    <property type="evidence" value="ECO:0007669"/>
    <property type="project" value="UniProtKB-UniRule"/>
</dbReference>
<dbReference type="GO" id="GO:0010181">
    <property type="term" value="F:FMN binding"/>
    <property type="evidence" value="ECO:0007669"/>
    <property type="project" value="UniProtKB-UniRule"/>
</dbReference>
<feature type="binding site" evidence="12">
    <location>
        <position position="168"/>
    </location>
    <ligand>
        <name>FMN</name>
        <dbReference type="ChEBI" id="CHEBI:58210"/>
    </ligand>
</feature>
<feature type="site" description="Interacts with tRNA" evidence="9">
    <location>
        <position position="95"/>
    </location>
</feature>
<organism evidence="14 15">
    <name type="scientific">Pseudoalteromonas xiamenensis</name>
    <dbReference type="NCBI Taxonomy" id="882626"/>
    <lineage>
        <taxon>Bacteria</taxon>
        <taxon>Pseudomonadati</taxon>
        <taxon>Pseudomonadota</taxon>
        <taxon>Gammaproteobacteria</taxon>
        <taxon>Alteromonadales</taxon>
        <taxon>Pseudoalteromonadaceae</taxon>
        <taxon>Pseudoalteromonas</taxon>
    </lineage>
</organism>
<feature type="binding site" evidence="9 12">
    <location>
        <position position="139"/>
    </location>
    <ligand>
        <name>FMN</name>
        <dbReference type="ChEBI" id="CHEBI:58210"/>
    </ligand>
</feature>
<comment type="similarity">
    <text evidence="9">Belongs to the Dus family. DusC subfamily.</text>
</comment>
<keyword evidence="4 9" id="KW-0288">FMN</keyword>
<comment type="catalytic activity">
    <reaction evidence="9">
        <text>5,6-dihydrouridine(16) in tRNA + NADP(+) = uridine(16) in tRNA + NADPH + H(+)</text>
        <dbReference type="Rhea" id="RHEA:53376"/>
        <dbReference type="Rhea" id="RHEA-COMP:13543"/>
        <dbReference type="Rhea" id="RHEA-COMP:13544"/>
        <dbReference type="ChEBI" id="CHEBI:15378"/>
        <dbReference type="ChEBI" id="CHEBI:57783"/>
        <dbReference type="ChEBI" id="CHEBI:58349"/>
        <dbReference type="ChEBI" id="CHEBI:65315"/>
        <dbReference type="ChEBI" id="CHEBI:74443"/>
    </reaction>
</comment>
<feature type="domain" description="DUS-like FMN-binding" evidence="13">
    <location>
        <begin position="4"/>
        <end position="307"/>
    </location>
</feature>
<dbReference type="InterPro" id="IPR042270">
    <property type="entry name" value="DusC_C"/>
</dbReference>
<evidence type="ECO:0000256" key="8">
    <source>
        <dbReference type="ARBA" id="ARBA00023002"/>
    </source>
</evidence>
<feature type="site" description="Interacts with tRNA; defines subfamily-specific binding signature" evidence="9">
    <location>
        <position position="276"/>
    </location>
</feature>
<dbReference type="EC" id="1.3.1.-" evidence="9"/>
<dbReference type="Proteomes" id="UP000664904">
    <property type="component" value="Chromosome"/>
</dbReference>
<dbReference type="EMBL" id="CP072133">
    <property type="protein sequence ID" value="QTH71928.1"/>
    <property type="molecule type" value="Genomic_DNA"/>
</dbReference>
<dbReference type="HAMAP" id="MF_02043">
    <property type="entry name" value="DusC_subfam"/>
    <property type="match status" value="1"/>
</dbReference>
<feature type="site" description="Interacts with tRNA; defines subfamily-specific binding signature" evidence="9">
    <location>
        <position position="35"/>
    </location>
</feature>
<feature type="binding site" evidence="9">
    <location>
        <begin position="199"/>
        <end position="201"/>
    </location>
    <ligand>
        <name>FMN</name>
        <dbReference type="ChEBI" id="CHEBI:58210"/>
    </ligand>
</feature>
<proteinExistence type="inferred from homology"/>
<evidence type="ECO:0000256" key="3">
    <source>
        <dbReference type="ARBA" id="ARBA00022630"/>
    </source>
</evidence>
<gene>
    <name evidence="9" type="primary">dusC</name>
    <name evidence="14" type="ORF">J5O05_03125</name>
</gene>
<evidence type="ECO:0000256" key="1">
    <source>
        <dbReference type="ARBA" id="ARBA00001917"/>
    </source>
</evidence>
<dbReference type="PIRSF" id="PIRSF006621">
    <property type="entry name" value="Dus"/>
    <property type="match status" value="1"/>
</dbReference>